<evidence type="ECO:0000313" key="2">
    <source>
        <dbReference type="Proteomes" id="UP001190700"/>
    </source>
</evidence>
<dbReference type="EMBL" id="LGRX02029901">
    <property type="protein sequence ID" value="KAK3246348.1"/>
    <property type="molecule type" value="Genomic_DNA"/>
</dbReference>
<dbReference type="Proteomes" id="UP001190700">
    <property type="component" value="Unassembled WGS sequence"/>
</dbReference>
<sequence length="111" mass="12019">MVYTETRNIDTSAYCSCGKCCGWEWGAALGPLPIYLPLSLQKLASGHQCLPLIPRRRRCLKDNRKDEPPPGWKLKDRLRGAAVGPNTLSFGGGLEAGHVGPQVGSSTWALV</sequence>
<accession>A0AAE0C237</accession>
<keyword evidence="2" id="KW-1185">Reference proteome</keyword>
<proteinExistence type="predicted"/>
<gene>
    <name evidence="1" type="ORF">CYMTET_44113</name>
</gene>
<protein>
    <submittedName>
        <fullName evidence="1">Uncharacterized protein</fullName>
    </submittedName>
</protein>
<reference evidence="1 2" key="1">
    <citation type="journal article" date="2015" name="Genome Biol. Evol.">
        <title>Comparative Genomics of a Bacterivorous Green Alga Reveals Evolutionary Causalities and Consequences of Phago-Mixotrophic Mode of Nutrition.</title>
        <authorList>
            <person name="Burns J.A."/>
            <person name="Paasch A."/>
            <person name="Narechania A."/>
            <person name="Kim E."/>
        </authorList>
    </citation>
    <scope>NUCLEOTIDE SEQUENCE [LARGE SCALE GENOMIC DNA]</scope>
    <source>
        <strain evidence="1 2">PLY_AMNH</strain>
    </source>
</reference>
<name>A0AAE0C237_9CHLO</name>
<comment type="caution">
    <text evidence="1">The sequence shown here is derived from an EMBL/GenBank/DDBJ whole genome shotgun (WGS) entry which is preliminary data.</text>
</comment>
<organism evidence="1 2">
    <name type="scientific">Cymbomonas tetramitiformis</name>
    <dbReference type="NCBI Taxonomy" id="36881"/>
    <lineage>
        <taxon>Eukaryota</taxon>
        <taxon>Viridiplantae</taxon>
        <taxon>Chlorophyta</taxon>
        <taxon>Pyramimonadophyceae</taxon>
        <taxon>Pyramimonadales</taxon>
        <taxon>Pyramimonadaceae</taxon>
        <taxon>Cymbomonas</taxon>
    </lineage>
</organism>
<dbReference type="AlphaFoldDB" id="A0AAE0C237"/>
<evidence type="ECO:0000313" key="1">
    <source>
        <dbReference type="EMBL" id="KAK3246348.1"/>
    </source>
</evidence>